<feature type="region of interest" description="Disordered" evidence="1">
    <location>
        <begin position="1"/>
        <end position="24"/>
    </location>
</feature>
<evidence type="ECO:0000313" key="2">
    <source>
        <dbReference type="EMBL" id="MCE3215590.1"/>
    </source>
</evidence>
<keyword evidence="3" id="KW-1185">Reference proteome</keyword>
<feature type="non-terminal residue" evidence="2">
    <location>
        <position position="1"/>
    </location>
</feature>
<evidence type="ECO:0000313" key="3">
    <source>
        <dbReference type="Proteomes" id="UP000823775"/>
    </source>
</evidence>
<gene>
    <name evidence="2" type="ORF">HAX54_002881</name>
</gene>
<feature type="compositionally biased region" description="Basic and acidic residues" evidence="1">
    <location>
        <begin position="1"/>
        <end position="10"/>
    </location>
</feature>
<comment type="caution">
    <text evidence="2">The sequence shown here is derived from an EMBL/GenBank/DDBJ whole genome shotgun (WGS) entry which is preliminary data.</text>
</comment>
<evidence type="ECO:0000256" key="1">
    <source>
        <dbReference type="SAM" id="MobiDB-lite"/>
    </source>
</evidence>
<dbReference type="Proteomes" id="UP000823775">
    <property type="component" value="Unassembled WGS sequence"/>
</dbReference>
<organism evidence="2 3">
    <name type="scientific">Datura stramonium</name>
    <name type="common">Jimsonweed</name>
    <name type="synonym">Common thornapple</name>
    <dbReference type="NCBI Taxonomy" id="4076"/>
    <lineage>
        <taxon>Eukaryota</taxon>
        <taxon>Viridiplantae</taxon>
        <taxon>Streptophyta</taxon>
        <taxon>Embryophyta</taxon>
        <taxon>Tracheophyta</taxon>
        <taxon>Spermatophyta</taxon>
        <taxon>Magnoliopsida</taxon>
        <taxon>eudicotyledons</taxon>
        <taxon>Gunneridae</taxon>
        <taxon>Pentapetalae</taxon>
        <taxon>asterids</taxon>
        <taxon>lamiids</taxon>
        <taxon>Solanales</taxon>
        <taxon>Solanaceae</taxon>
        <taxon>Solanoideae</taxon>
        <taxon>Datureae</taxon>
        <taxon>Datura</taxon>
    </lineage>
</organism>
<dbReference type="EMBL" id="JACEIK010011296">
    <property type="protein sequence ID" value="MCE3215590.1"/>
    <property type="molecule type" value="Genomic_DNA"/>
</dbReference>
<name>A0ABS8WRP8_DATST</name>
<reference evidence="2 3" key="1">
    <citation type="journal article" date="2021" name="BMC Genomics">
        <title>Datura genome reveals duplications of psychoactive alkaloid biosynthetic genes and high mutation rate following tissue culture.</title>
        <authorList>
            <person name="Rajewski A."/>
            <person name="Carter-House D."/>
            <person name="Stajich J."/>
            <person name="Litt A."/>
        </authorList>
    </citation>
    <scope>NUCLEOTIDE SEQUENCE [LARGE SCALE GENOMIC DNA]</scope>
    <source>
        <strain evidence="2">AR-01</strain>
    </source>
</reference>
<accession>A0ABS8WRP8</accession>
<sequence length="87" mass="9632">TNKDALDFKRPKLTSGPSDPSTIKMSRDTLVSLMADSDPYRVAPIYSYHDARTLPDRWVVTLPSDPLVLPSDPLMPSVADIAKKNFS</sequence>
<proteinExistence type="predicted"/>
<feature type="compositionally biased region" description="Polar residues" evidence="1">
    <location>
        <begin position="15"/>
        <end position="24"/>
    </location>
</feature>
<protein>
    <submittedName>
        <fullName evidence="2">Uncharacterized protein</fullName>
    </submittedName>
</protein>